<dbReference type="Gene3D" id="3.40.50.1820">
    <property type="entry name" value="alpha/beta hydrolase"/>
    <property type="match status" value="1"/>
</dbReference>
<organism evidence="2 3">
    <name type="scientific">Metabacillus flavus</name>
    <dbReference type="NCBI Taxonomy" id="2823519"/>
    <lineage>
        <taxon>Bacteria</taxon>
        <taxon>Bacillati</taxon>
        <taxon>Bacillota</taxon>
        <taxon>Bacilli</taxon>
        <taxon>Bacillales</taxon>
        <taxon>Bacillaceae</taxon>
        <taxon>Metabacillus</taxon>
    </lineage>
</organism>
<protein>
    <submittedName>
        <fullName evidence="2">Alpha/beta fold hydrolase</fullName>
    </submittedName>
</protein>
<gene>
    <name evidence="2" type="ORF">J9317_17220</name>
</gene>
<name>A0ABS5LJF2_9BACI</name>
<evidence type="ECO:0000313" key="3">
    <source>
        <dbReference type="Proteomes" id="UP000682403"/>
    </source>
</evidence>
<dbReference type="InterPro" id="IPR051321">
    <property type="entry name" value="PHA/PHB_synthase"/>
</dbReference>
<keyword evidence="2" id="KW-0378">Hydrolase</keyword>
<dbReference type="PANTHER" id="PTHR36837:SF2">
    <property type="entry name" value="POLY(3-HYDROXYALKANOATE) POLYMERASE SUBUNIT PHAC"/>
    <property type="match status" value="1"/>
</dbReference>
<dbReference type="InterPro" id="IPR000073">
    <property type="entry name" value="AB_hydrolase_1"/>
</dbReference>
<sequence length="341" mass="38616">MTPFEEIYEQVKKCALLLQTPEPPVGLTDRIAVWKKNKAVLWYYPAKEKKYSVPLFLVYSLVNKAFILDLAPGFSMIEAFVNEGYDVYLLDFGVPGYEDKDLTIDAYVMNYIQEAARRTLRHSKAEELTVIGYCLGGTIAAIYAAVTDDPIRNLILNVAPIDFHQYKVFDKIIEGMRNGKADFDPLFDALGIIPAAFMKTGLRMVSYPVYYSPYLSLLYRADNKEYTDYWRRFNKWTQGHVPFSGEAMKQFVRDFGRENKLINGGLQISGKNASLSNIKASMLVICAESDKLVPMELSTAIIDHVSSQDKTLEILKGGHATFTVKNGLPGYLSTWLRERSS</sequence>
<comment type="caution">
    <text evidence="2">The sequence shown here is derived from an EMBL/GenBank/DDBJ whole genome shotgun (WGS) entry which is preliminary data.</text>
</comment>
<dbReference type="GO" id="GO:0016787">
    <property type="term" value="F:hydrolase activity"/>
    <property type="evidence" value="ECO:0007669"/>
    <property type="project" value="UniProtKB-KW"/>
</dbReference>
<dbReference type="RefSeq" id="WP_211560847.1">
    <property type="nucleotide sequence ID" value="NZ_JAGVRK010000001.1"/>
</dbReference>
<feature type="domain" description="AB hydrolase-1" evidence="1">
    <location>
        <begin position="75"/>
        <end position="322"/>
    </location>
</feature>
<dbReference type="InterPro" id="IPR029058">
    <property type="entry name" value="AB_hydrolase_fold"/>
</dbReference>
<accession>A0ABS5LJF2</accession>
<proteinExistence type="predicted"/>
<evidence type="ECO:0000313" key="2">
    <source>
        <dbReference type="EMBL" id="MBS2970489.1"/>
    </source>
</evidence>
<dbReference type="SUPFAM" id="SSF53474">
    <property type="entry name" value="alpha/beta-Hydrolases"/>
    <property type="match status" value="1"/>
</dbReference>
<dbReference type="PANTHER" id="PTHR36837">
    <property type="entry name" value="POLY(3-HYDROXYALKANOATE) POLYMERASE SUBUNIT PHAC"/>
    <property type="match status" value="1"/>
</dbReference>
<dbReference type="Pfam" id="PF00561">
    <property type="entry name" value="Abhydrolase_1"/>
    <property type="match status" value="1"/>
</dbReference>
<dbReference type="Proteomes" id="UP000682403">
    <property type="component" value="Unassembled WGS sequence"/>
</dbReference>
<reference evidence="2 3" key="1">
    <citation type="submission" date="2021-04" db="EMBL/GenBank/DDBJ databases">
        <title>Metabacillus sp. strain KIGAM252 whole genome sequence.</title>
        <authorList>
            <person name="Seo M.-J."/>
            <person name="Cho E.-S."/>
            <person name="Hwang C.Y."/>
            <person name="Yoon D.J."/>
        </authorList>
    </citation>
    <scope>NUCLEOTIDE SEQUENCE [LARGE SCALE GENOMIC DNA]</scope>
    <source>
        <strain evidence="2 3">KIGAM252</strain>
    </source>
</reference>
<dbReference type="EMBL" id="JAGVRK010000001">
    <property type="protein sequence ID" value="MBS2970489.1"/>
    <property type="molecule type" value="Genomic_DNA"/>
</dbReference>
<keyword evidence="3" id="KW-1185">Reference proteome</keyword>
<evidence type="ECO:0000259" key="1">
    <source>
        <dbReference type="Pfam" id="PF00561"/>
    </source>
</evidence>